<keyword evidence="8 11" id="KW-1133">Transmembrane helix</keyword>
<dbReference type="RefSeq" id="XP_064771351.1">
    <property type="nucleotide sequence ID" value="XM_064915128.1"/>
</dbReference>
<feature type="transmembrane region" description="Helical" evidence="11">
    <location>
        <begin position="264"/>
        <end position="284"/>
    </location>
</feature>
<feature type="transmembrane region" description="Helical" evidence="11">
    <location>
        <begin position="422"/>
        <end position="442"/>
    </location>
</feature>
<keyword evidence="13" id="KW-1185">Reference proteome</keyword>
<feature type="transmembrane region" description="Helical" evidence="11">
    <location>
        <begin position="12"/>
        <end position="31"/>
    </location>
</feature>
<evidence type="ECO:0000256" key="7">
    <source>
        <dbReference type="ARBA" id="ARBA00022824"/>
    </source>
</evidence>
<comment type="caution">
    <text evidence="12">The sequence shown here is derived from an EMBL/GenBank/DDBJ whole genome shotgun (WGS) entry which is preliminary data.</text>
</comment>
<comment type="pathway">
    <text evidence="2 11">Protein modification; protein glycosylation.</text>
</comment>
<evidence type="ECO:0000313" key="13">
    <source>
        <dbReference type="Proteomes" id="UP001498771"/>
    </source>
</evidence>
<evidence type="ECO:0000313" key="12">
    <source>
        <dbReference type="EMBL" id="KAK7208318.1"/>
    </source>
</evidence>
<dbReference type="PANTHER" id="PTHR12413:SF2">
    <property type="entry name" value="DOLICHYL PYROPHOSPHATE GLC1MAN9GLCNAC2 ALPHA-1,3-GLUCOSYLTRANSFERASE-RELATED"/>
    <property type="match status" value="1"/>
</dbReference>
<keyword evidence="7 11" id="KW-0256">Endoplasmic reticulum</keyword>
<evidence type="ECO:0000256" key="11">
    <source>
        <dbReference type="RuleBase" id="RU363110"/>
    </source>
</evidence>
<gene>
    <name evidence="12" type="ORF">BZA70DRAFT_45025</name>
</gene>
<comment type="subcellular location">
    <subcellularLocation>
        <location evidence="1 11">Endoplasmic reticulum membrane</location>
        <topology evidence="1 11">Multi-pass membrane protein</topology>
    </subcellularLocation>
</comment>
<evidence type="ECO:0000256" key="8">
    <source>
        <dbReference type="ARBA" id="ARBA00022989"/>
    </source>
</evidence>
<evidence type="ECO:0000256" key="6">
    <source>
        <dbReference type="ARBA" id="ARBA00022692"/>
    </source>
</evidence>
<keyword evidence="6 11" id="KW-0812">Transmembrane</keyword>
<protein>
    <recommendedName>
        <fullName evidence="11">Alpha-1,3-glucosyltransferase</fullName>
        <ecNumber evidence="11">2.4.1.-</ecNumber>
    </recommendedName>
</protein>
<feature type="transmembrane region" description="Helical" evidence="11">
    <location>
        <begin position="366"/>
        <end position="385"/>
    </location>
</feature>
<dbReference type="GeneID" id="90040640"/>
<name>A0ABR1FFT8_9ASCO</name>
<dbReference type="EC" id="2.4.1.-" evidence="11"/>
<feature type="transmembrane region" description="Helical" evidence="11">
    <location>
        <begin position="397"/>
        <end position="416"/>
    </location>
</feature>
<evidence type="ECO:0000256" key="4">
    <source>
        <dbReference type="ARBA" id="ARBA00022676"/>
    </source>
</evidence>
<keyword evidence="9 11" id="KW-0472">Membrane</keyword>
<comment type="similarity">
    <text evidence="3 11">Belongs to the ALG6/ALG8 glucosyltransferase family.</text>
</comment>
<accession>A0ABR1FFT8</accession>
<dbReference type="EMBL" id="JBBJBU010000001">
    <property type="protein sequence ID" value="KAK7208318.1"/>
    <property type="molecule type" value="Genomic_DNA"/>
</dbReference>
<evidence type="ECO:0000256" key="1">
    <source>
        <dbReference type="ARBA" id="ARBA00004477"/>
    </source>
</evidence>
<dbReference type="Proteomes" id="UP001498771">
    <property type="component" value="Unassembled WGS sequence"/>
</dbReference>
<keyword evidence="4 11" id="KW-0328">Glycosyltransferase</keyword>
<proteinExistence type="inferred from homology"/>
<feature type="transmembrane region" description="Helical" evidence="11">
    <location>
        <begin position="484"/>
        <end position="509"/>
    </location>
</feature>
<feature type="transmembrane region" description="Helical" evidence="11">
    <location>
        <begin position="328"/>
        <end position="346"/>
    </location>
</feature>
<comment type="catalytic activity">
    <reaction evidence="10">
        <text>an alpha-D-Glc-(1-&gt;3)-alpha-D-Man-(1-&gt;2)-alpha-D-Man-(1-&gt;2)-alpha-D-Man-(1-&gt;3)-[alpha-D-Man-(1-&gt;2)-alpha-D-Man-(1-&gt;3)-[alpha-D-Man-(1-&gt;2)-alpha-D-Man-(1-&gt;6)]-alpha-D-Man-(1-&gt;6)]-beta-D-Man-(1-&gt;4)-beta-D-GlcNAc-(1-&gt;4)-alpha-D-GlcNAc-diphospho-di-trans,poly-cis-dolichol + a di-trans,poly-cis-dolichyl beta-D-glucosyl phosphate = an alpha-D-Glc-(1-&gt;3)-alpha-D-Glc-(1-&gt;3)-alpha-D-Man-(1-&gt;2)-alpha-D-Man-(1-&gt;2)-alpha-D-Man-(1-&gt;3)-[alpha-D-Man-(1-&gt;2)-alpha-D-Man-(1-&gt;3)-[alpha-D-Man-(1-&gt;2)-alpha-D-Man-(1-&gt;6)]-alpha-D-Man-(1-&gt;6)]-beta-D-Man-(1-&gt;4)-beta-D-GlcNAc-(1-&gt;4)-alpha-D-GlcNAc-diphospho-di-trans,poly-cis-dolichol + a di-trans,poly-cis-dolichyl phosphate + H(+)</text>
        <dbReference type="Rhea" id="RHEA:31307"/>
        <dbReference type="Rhea" id="RHEA-COMP:19498"/>
        <dbReference type="Rhea" id="RHEA-COMP:19502"/>
        <dbReference type="Rhea" id="RHEA-COMP:19521"/>
        <dbReference type="Rhea" id="RHEA-COMP:19522"/>
        <dbReference type="ChEBI" id="CHEBI:15378"/>
        <dbReference type="ChEBI" id="CHEBI:57525"/>
        <dbReference type="ChEBI" id="CHEBI:57683"/>
        <dbReference type="ChEBI" id="CHEBI:132521"/>
        <dbReference type="ChEBI" id="CHEBI:132522"/>
        <dbReference type="EC" id="2.4.1.265"/>
    </reaction>
    <physiologicalReaction direction="left-to-right" evidence="10">
        <dbReference type="Rhea" id="RHEA:31308"/>
    </physiologicalReaction>
</comment>
<evidence type="ECO:0000256" key="5">
    <source>
        <dbReference type="ARBA" id="ARBA00022679"/>
    </source>
</evidence>
<dbReference type="PANTHER" id="PTHR12413">
    <property type="entry name" value="DOLICHYL GLYCOSYLTRANSFERASE"/>
    <property type="match status" value="1"/>
</dbReference>
<sequence length="511" mass="58691">MALKLGSLLPALRYAVIASICFKLLLFPAYTSTDFEVHRNWLAITHSLPLSKWYYEDLSEWTLDYPPFFAYFEYALSQVAAYVDPGMVVVQNLNYHSPETVYFQRTSVIVSEMVLVYALQSYLTSFPENTRQTAYAIAMSIYFSPGFLIIDSIHFQYNAMLFGLLIFSIVKIKQGKLLMGGILFAVLLCFKHIFLYLSPAYFVFLLRAYCLDISNLKLSKPWAAIRLRNCIYLGSSIIAVALLAFGPFLYMGQLPQLLQRLFPFSRGLCHAYWAPNVWALYSALDRTLFMVFKRFLNDPVYAEDKSSLTRGLVGVTSFSVLPDVQPRATFMLTLLSQILSLIPLLITPSFDNFMSALTLCGYASFLFGWHVHEKAILLVIIPFSFLSLKDRRYLTPFYLLTVSGYISLFPLIFTSAEAFIKYLYTFTWIFVFYNVFGGLAPVRFPKRVFLLDRIARVFLLGFIPLLLFAGLYERLPVLRNYEFLKLMMISSYCSVGIIGSFIGFSWLYFFA</sequence>
<feature type="transmembrane region" description="Helical" evidence="11">
    <location>
        <begin position="132"/>
        <end position="149"/>
    </location>
</feature>
<feature type="transmembrane region" description="Helical" evidence="11">
    <location>
        <begin position="177"/>
        <end position="194"/>
    </location>
</feature>
<evidence type="ECO:0000256" key="9">
    <source>
        <dbReference type="ARBA" id="ARBA00023136"/>
    </source>
</evidence>
<feature type="transmembrane region" description="Helical" evidence="11">
    <location>
        <begin position="454"/>
        <end position="472"/>
    </location>
</feature>
<evidence type="ECO:0000256" key="10">
    <source>
        <dbReference type="ARBA" id="ARBA00047346"/>
    </source>
</evidence>
<reference evidence="12 13" key="1">
    <citation type="submission" date="2024-03" db="EMBL/GenBank/DDBJ databases">
        <title>Genome-scale model development and genomic sequencing of the oleaginous clade Lipomyces.</title>
        <authorList>
            <consortium name="Lawrence Berkeley National Laboratory"/>
            <person name="Czajka J.J."/>
            <person name="Han Y."/>
            <person name="Kim J."/>
            <person name="Mondo S.J."/>
            <person name="Hofstad B.A."/>
            <person name="Robles A."/>
            <person name="Haridas S."/>
            <person name="Riley R."/>
            <person name="LaButti K."/>
            <person name="Pangilinan J."/>
            <person name="Andreopoulos W."/>
            <person name="Lipzen A."/>
            <person name="Yan J."/>
            <person name="Wang M."/>
            <person name="Ng V."/>
            <person name="Grigoriev I.V."/>
            <person name="Spatafora J.W."/>
            <person name="Magnuson J.K."/>
            <person name="Baker S.E."/>
            <person name="Pomraning K.R."/>
        </authorList>
    </citation>
    <scope>NUCLEOTIDE SEQUENCE [LARGE SCALE GENOMIC DNA]</scope>
    <source>
        <strain evidence="12 13">Phaff 52-87</strain>
    </source>
</reference>
<feature type="transmembrane region" description="Helical" evidence="11">
    <location>
        <begin position="230"/>
        <end position="252"/>
    </location>
</feature>
<organism evidence="12 13">
    <name type="scientific">Myxozyma melibiosi</name>
    <dbReference type="NCBI Taxonomy" id="54550"/>
    <lineage>
        <taxon>Eukaryota</taxon>
        <taxon>Fungi</taxon>
        <taxon>Dikarya</taxon>
        <taxon>Ascomycota</taxon>
        <taxon>Saccharomycotina</taxon>
        <taxon>Lipomycetes</taxon>
        <taxon>Lipomycetales</taxon>
        <taxon>Lipomycetaceae</taxon>
        <taxon>Myxozyma</taxon>
    </lineage>
</organism>
<evidence type="ECO:0000256" key="2">
    <source>
        <dbReference type="ARBA" id="ARBA00004922"/>
    </source>
</evidence>
<dbReference type="Pfam" id="PF03155">
    <property type="entry name" value="Alg6_Alg8"/>
    <property type="match status" value="1"/>
</dbReference>
<keyword evidence="5 11" id="KW-0808">Transferase</keyword>
<evidence type="ECO:0000256" key="3">
    <source>
        <dbReference type="ARBA" id="ARBA00008715"/>
    </source>
</evidence>
<dbReference type="InterPro" id="IPR004856">
    <property type="entry name" value="Glyco_trans_ALG6/ALG8"/>
</dbReference>